<protein>
    <submittedName>
        <fullName evidence="1">Uncharacterized protein</fullName>
    </submittedName>
</protein>
<name>A0A2T7NXB7_POMCA</name>
<accession>A0A2T7NXB7</accession>
<comment type="caution">
    <text evidence="1">The sequence shown here is derived from an EMBL/GenBank/DDBJ whole genome shotgun (WGS) entry which is preliminary data.</text>
</comment>
<evidence type="ECO:0000313" key="1">
    <source>
        <dbReference type="EMBL" id="PVD25799.1"/>
    </source>
</evidence>
<sequence>MIPKLFNGADTEMVAHELTLATSIDELQRTLGLTPENVANLRKAFQSTIEGDERPLLAMGMPERSWPEVKFLFESLLKSGFRED</sequence>
<dbReference type="OrthoDB" id="6239681at2759"/>
<dbReference type="AlphaFoldDB" id="A0A2T7NXB7"/>
<dbReference type="Proteomes" id="UP000245119">
    <property type="component" value="Linkage Group LG8"/>
</dbReference>
<reference evidence="1 2" key="1">
    <citation type="submission" date="2018-04" db="EMBL/GenBank/DDBJ databases">
        <title>The genome of golden apple snail Pomacea canaliculata provides insight into stress tolerance and invasive adaptation.</title>
        <authorList>
            <person name="Liu C."/>
            <person name="Liu B."/>
            <person name="Ren Y."/>
            <person name="Zhang Y."/>
            <person name="Wang H."/>
            <person name="Li S."/>
            <person name="Jiang F."/>
            <person name="Yin L."/>
            <person name="Zhang G."/>
            <person name="Qian W."/>
            <person name="Fan W."/>
        </authorList>
    </citation>
    <scope>NUCLEOTIDE SEQUENCE [LARGE SCALE GENOMIC DNA]</scope>
    <source>
        <strain evidence="1">SZHN2017</strain>
        <tissue evidence="1">Muscle</tissue>
    </source>
</reference>
<organism evidence="1 2">
    <name type="scientific">Pomacea canaliculata</name>
    <name type="common">Golden apple snail</name>
    <dbReference type="NCBI Taxonomy" id="400727"/>
    <lineage>
        <taxon>Eukaryota</taxon>
        <taxon>Metazoa</taxon>
        <taxon>Spiralia</taxon>
        <taxon>Lophotrochozoa</taxon>
        <taxon>Mollusca</taxon>
        <taxon>Gastropoda</taxon>
        <taxon>Caenogastropoda</taxon>
        <taxon>Architaenioglossa</taxon>
        <taxon>Ampullarioidea</taxon>
        <taxon>Ampullariidae</taxon>
        <taxon>Pomacea</taxon>
    </lineage>
</organism>
<keyword evidence="2" id="KW-1185">Reference proteome</keyword>
<evidence type="ECO:0000313" key="2">
    <source>
        <dbReference type="Proteomes" id="UP000245119"/>
    </source>
</evidence>
<gene>
    <name evidence="1" type="ORF">C0Q70_13459</name>
</gene>
<dbReference type="EMBL" id="PZQS01000008">
    <property type="protein sequence ID" value="PVD25799.1"/>
    <property type="molecule type" value="Genomic_DNA"/>
</dbReference>
<proteinExistence type="predicted"/>